<keyword evidence="4 9" id="KW-0808">Transferase</keyword>
<evidence type="ECO:0000256" key="3">
    <source>
        <dbReference type="ARBA" id="ARBA00022603"/>
    </source>
</evidence>
<keyword evidence="1 9" id="KW-0004">4Fe-4S</keyword>
<dbReference type="PROSITE" id="PS50926">
    <property type="entry name" value="TRAM"/>
    <property type="match status" value="1"/>
</dbReference>
<evidence type="ECO:0000313" key="14">
    <source>
        <dbReference type="Proteomes" id="UP000307749"/>
    </source>
</evidence>
<feature type="binding site" evidence="9">
    <location>
        <position position="342"/>
    </location>
    <ligand>
        <name>S-adenosyl-L-methionine</name>
        <dbReference type="ChEBI" id="CHEBI:59789"/>
    </ligand>
</feature>
<feature type="binding site" evidence="9">
    <location>
        <position position="74"/>
    </location>
    <ligand>
        <name>[4Fe-4S] cluster</name>
        <dbReference type="ChEBI" id="CHEBI:49883"/>
    </ligand>
</feature>
<comment type="similarity">
    <text evidence="9">Belongs to the class I-like SAM-binding methyltransferase superfamily. RNA M5U methyltransferase family. RlmD subfamily.</text>
</comment>
<feature type="binding site" evidence="9">
    <location>
        <position position="68"/>
    </location>
    <ligand>
        <name>[4Fe-4S] cluster</name>
        <dbReference type="ChEBI" id="CHEBI:49883"/>
    </ligand>
</feature>
<feature type="active site" evidence="11">
    <location>
        <position position="389"/>
    </location>
</feature>
<protein>
    <recommendedName>
        <fullName evidence="9">23S rRNA (uracil(1939)-C(5))-methyltransferase RlmD</fullName>
        <ecNumber evidence="9">2.1.1.190</ecNumber>
    </recommendedName>
    <alternativeName>
        <fullName evidence="9">23S rRNA(m5U1939)-methyltransferase</fullName>
    </alternativeName>
</protein>
<dbReference type="InterPro" id="IPR030391">
    <property type="entry name" value="MeTrfase_TrmA_CS"/>
</dbReference>
<dbReference type="CDD" id="cd02440">
    <property type="entry name" value="AdoMet_MTases"/>
    <property type="match status" value="1"/>
</dbReference>
<dbReference type="AlphaFoldDB" id="A0A4S3KUH1"/>
<dbReference type="InterPro" id="IPR012340">
    <property type="entry name" value="NA-bd_OB-fold"/>
</dbReference>
<keyword evidence="2 9" id="KW-0698">rRNA processing</keyword>
<comment type="caution">
    <text evidence="13">The sequence shown here is derived from an EMBL/GenBank/DDBJ whole genome shotgun (WGS) entry which is preliminary data.</text>
</comment>
<comment type="catalytic activity">
    <reaction evidence="9">
        <text>uridine(1939) in 23S rRNA + S-adenosyl-L-methionine = 5-methyluridine(1939) in 23S rRNA + S-adenosyl-L-homocysteine + H(+)</text>
        <dbReference type="Rhea" id="RHEA:42908"/>
        <dbReference type="Rhea" id="RHEA-COMP:10278"/>
        <dbReference type="Rhea" id="RHEA-COMP:10279"/>
        <dbReference type="ChEBI" id="CHEBI:15378"/>
        <dbReference type="ChEBI" id="CHEBI:57856"/>
        <dbReference type="ChEBI" id="CHEBI:59789"/>
        <dbReference type="ChEBI" id="CHEBI:65315"/>
        <dbReference type="ChEBI" id="CHEBI:74447"/>
        <dbReference type="EC" id="2.1.1.190"/>
    </reaction>
</comment>
<evidence type="ECO:0000256" key="4">
    <source>
        <dbReference type="ARBA" id="ARBA00022679"/>
    </source>
</evidence>
<evidence type="ECO:0000256" key="7">
    <source>
        <dbReference type="ARBA" id="ARBA00023004"/>
    </source>
</evidence>
<evidence type="ECO:0000256" key="10">
    <source>
        <dbReference type="PROSITE-ProRule" id="PRU01024"/>
    </source>
</evidence>
<dbReference type="OrthoDB" id="9804590at2"/>
<reference evidence="13 14" key="1">
    <citation type="submission" date="2017-02" db="EMBL/GenBank/DDBJ databases">
        <title>Whole genome sequencing of Metallibacterium scheffleri DSM 24874 (T).</title>
        <authorList>
            <person name="Kumar S."/>
            <person name="Patil P."/>
            <person name="Patil P.B."/>
        </authorList>
    </citation>
    <scope>NUCLEOTIDE SEQUENCE [LARGE SCALE GENOMIC DNA]</scope>
    <source>
        <strain evidence="13 14">DSM 24874</strain>
    </source>
</reference>
<feature type="binding site" evidence="9 10">
    <location>
        <position position="315"/>
    </location>
    <ligand>
        <name>S-adenosyl-L-methionine</name>
        <dbReference type="ChEBI" id="CHEBI:59789"/>
    </ligand>
</feature>
<feature type="binding site" evidence="9">
    <location>
        <position position="156"/>
    </location>
    <ligand>
        <name>[4Fe-4S] cluster</name>
        <dbReference type="ChEBI" id="CHEBI:49883"/>
    </ligand>
</feature>
<dbReference type="Gene3D" id="3.40.50.150">
    <property type="entry name" value="Vaccinia Virus protein VP39"/>
    <property type="match status" value="1"/>
</dbReference>
<sequence length="433" mass="47477">MSDLETDIIDLSHDGRGVARSDGKVIFVRGALPGERVRIGPRKRHRHFDEAELLAVLTPSAQRAIPPCPHFGRCGGCALQHLQSAAQLAAKQRVLAENFERIGKVVPQRWLAPLADAPWAYRRKGRLSVRWVEKKGRVLVGFREDNPRFVADLGSCAVLAPPFDTLLAPLAALVDSLDARRDIPQIEFARGDDAALLLFRHMQPLGAADRARLAVFSDRHAIALWLQSGGPDSAQPLRELDARALSYRIDDDAIEIVFQPLDFIQVNAGMNRRMLALALDLLAPQAHERVLDLFAGLGNFTLPIARRAAVVAGVEGDAGLVARAAENATRNALGNARFHTANLFADQRQAPWAREAWDKILLDPPRAGAAELLDYLPGTSVRRVVYVSCHPGSLARDAGTLVQRHGFRLTAAGVMDMFPHTAHVESIALFERD</sequence>
<dbReference type="NCBIfam" id="NF009639">
    <property type="entry name" value="PRK13168.1"/>
    <property type="match status" value="1"/>
</dbReference>
<dbReference type="InterPro" id="IPR010280">
    <property type="entry name" value="U5_MeTrfase_fam"/>
</dbReference>
<dbReference type="PROSITE" id="PS01230">
    <property type="entry name" value="TRMA_1"/>
    <property type="match status" value="1"/>
</dbReference>
<dbReference type="InterPro" id="IPR002792">
    <property type="entry name" value="TRAM_dom"/>
</dbReference>
<dbReference type="PANTHER" id="PTHR11061">
    <property type="entry name" value="RNA M5U METHYLTRANSFERASE"/>
    <property type="match status" value="1"/>
</dbReference>
<dbReference type="PROSITE" id="PS51687">
    <property type="entry name" value="SAM_MT_RNA_M5U"/>
    <property type="match status" value="1"/>
</dbReference>
<dbReference type="SUPFAM" id="SSF50249">
    <property type="entry name" value="Nucleic acid-binding proteins"/>
    <property type="match status" value="1"/>
</dbReference>
<evidence type="ECO:0000256" key="8">
    <source>
        <dbReference type="ARBA" id="ARBA00023014"/>
    </source>
</evidence>
<dbReference type="HAMAP" id="MF_01010">
    <property type="entry name" value="23SrRNA_methyltr_RlmD"/>
    <property type="match status" value="1"/>
</dbReference>
<dbReference type="Gene3D" id="2.40.50.1070">
    <property type="match status" value="1"/>
</dbReference>
<proteinExistence type="inferred from homology"/>
<feature type="binding site" evidence="9 10">
    <location>
        <position position="363"/>
    </location>
    <ligand>
        <name>S-adenosyl-L-methionine</name>
        <dbReference type="ChEBI" id="CHEBI:59789"/>
    </ligand>
</feature>
<dbReference type="RefSeq" id="WP_081127661.1">
    <property type="nucleotide sequence ID" value="NZ_LDOS01000002.1"/>
</dbReference>
<keyword evidence="6 9" id="KW-0479">Metal-binding</keyword>
<feature type="binding site" evidence="9 10">
    <location>
        <position position="294"/>
    </location>
    <ligand>
        <name>S-adenosyl-L-methionine</name>
        <dbReference type="ChEBI" id="CHEBI:59789"/>
    </ligand>
</feature>
<dbReference type="GO" id="GO:0005506">
    <property type="term" value="F:iron ion binding"/>
    <property type="evidence" value="ECO:0007669"/>
    <property type="project" value="UniProtKB-UniRule"/>
</dbReference>
<dbReference type="GO" id="GO:0070041">
    <property type="term" value="F:rRNA (uridine-C5-)-methyltransferase activity"/>
    <property type="evidence" value="ECO:0007669"/>
    <property type="project" value="UniProtKB-UniRule"/>
</dbReference>
<evidence type="ECO:0000256" key="1">
    <source>
        <dbReference type="ARBA" id="ARBA00022485"/>
    </source>
</evidence>
<organism evidence="13 14">
    <name type="scientific">Metallibacterium scheffleri</name>
    <dbReference type="NCBI Taxonomy" id="993689"/>
    <lineage>
        <taxon>Bacteria</taxon>
        <taxon>Pseudomonadati</taxon>
        <taxon>Pseudomonadota</taxon>
        <taxon>Gammaproteobacteria</taxon>
        <taxon>Lysobacterales</taxon>
        <taxon>Rhodanobacteraceae</taxon>
        <taxon>Metallibacterium</taxon>
    </lineage>
</organism>
<dbReference type="InterPro" id="IPR029063">
    <property type="entry name" value="SAM-dependent_MTases_sf"/>
</dbReference>
<evidence type="ECO:0000313" key="13">
    <source>
        <dbReference type="EMBL" id="THD11944.1"/>
    </source>
</evidence>
<dbReference type="GO" id="GO:0003723">
    <property type="term" value="F:RNA binding"/>
    <property type="evidence" value="ECO:0007669"/>
    <property type="project" value="InterPro"/>
</dbReference>
<evidence type="ECO:0000259" key="12">
    <source>
        <dbReference type="PROSITE" id="PS50926"/>
    </source>
</evidence>
<dbReference type="GO" id="GO:0070475">
    <property type="term" value="P:rRNA base methylation"/>
    <property type="evidence" value="ECO:0007669"/>
    <property type="project" value="TreeGrafter"/>
</dbReference>
<feature type="binding site" evidence="9">
    <location>
        <position position="77"/>
    </location>
    <ligand>
        <name>[4Fe-4S] cluster</name>
        <dbReference type="ChEBI" id="CHEBI:49883"/>
    </ligand>
</feature>
<dbReference type="STRING" id="993689.GCA_002077135_02194"/>
<feature type="binding site" evidence="9 10">
    <location>
        <position position="265"/>
    </location>
    <ligand>
        <name>S-adenosyl-L-methionine</name>
        <dbReference type="ChEBI" id="CHEBI:59789"/>
    </ligand>
</feature>
<dbReference type="EC" id="2.1.1.190" evidence="9"/>
<keyword evidence="8 9" id="KW-0411">Iron-sulfur</keyword>
<dbReference type="SUPFAM" id="SSF53335">
    <property type="entry name" value="S-adenosyl-L-methionine-dependent methyltransferases"/>
    <property type="match status" value="1"/>
</dbReference>
<evidence type="ECO:0000256" key="9">
    <source>
        <dbReference type="HAMAP-Rule" id="MF_01010"/>
    </source>
</evidence>
<dbReference type="Pfam" id="PF05958">
    <property type="entry name" value="tRNA_U5-meth_tr"/>
    <property type="match status" value="1"/>
</dbReference>
<dbReference type="EMBL" id="MWQO01000005">
    <property type="protein sequence ID" value="THD11944.1"/>
    <property type="molecule type" value="Genomic_DNA"/>
</dbReference>
<dbReference type="PROSITE" id="PS01231">
    <property type="entry name" value="TRMA_2"/>
    <property type="match status" value="1"/>
</dbReference>
<dbReference type="NCBIfam" id="TIGR00479">
    <property type="entry name" value="rumA"/>
    <property type="match status" value="1"/>
</dbReference>
<evidence type="ECO:0000256" key="5">
    <source>
        <dbReference type="ARBA" id="ARBA00022691"/>
    </source>
</evidence>
<dbReference type="Pfam" id="PF01938">
    <property type="entry name" value="TRAM"/>
    <property type="match status" value="1"/>
</dbReference>
<gene>
    <name evidence="9" type="primary">rlmD</name>
    <name evidence="13" type="ORF">B1806_01410</name>
</gene>
<keyword evidence="14" id="KW-1185">Reference proteome</keyword>
<feature type="binding site" evidence="9">
    <location>
        <position position="299"/>
    </location>
    <ligand>
        <name>S-adenosyl-L-methionine</name>
        <dbReference type="ChEBI" id="CHEBI:59789"/>
    </ligand>
</feature>
<keyword evidence="5 9" id="KW-0949">S-adenosyl-L-methionine</keyword>
<dbReference type="FunFam" id="2.40.50.140:FF:000097">
    <property type="entry name" value="23S rRNA (uracil(1939)-C(5))-methyltransferase RlmD"/>
    <property type="match status" value="1"/>
</dbReference>
<dbReference type="Proteomes" id="UP000307749">
    <property type="component" value="Unassembled WGS sequence"/>
</dbReference>
<dbReference type="Gene3D" id="2.40.50.140">
    <property type="entry name" value="Nucleic acid-binding proteins"/>
    <property type="match status" value="1"/>
</dbReference>
<comment type="function">
    <text evidence="9">Catalyzes the formation of 5-methyl-uridine at position 1939 (m5U1939) in 23S rRNA.</text>
</comment>
<feature type="domain" description="TRAM" evidence="12">
    <location>
        <begin position="1"/>
        <end position="55"/>
    </location>
</feature>
<dbReference type="InterPro" id="IPR001566">
    <property type="entry name" value="23S_rRNA_MeTrfase_RlmD"/>
</dbReference>
<evidence type="ECO:0000256" key="2">
    <source>
        <dbReference type="ARBA" id="ARBA00022552"/>
    </source>
</evidence>
<accession>A0A4S3KUH1</accession>
<dbReference type="GO" id="GO:0051539">
    <property type="term" value="F:4 iron, 4 sulfur cluster binding"/>
    <property type="evidence" value="ECO:0007669"/>
    <property type="project" value="UniProtKB-KW"/>
</dbReference>
<evidence type="ECO:0000256" key="6">
    <source>
        <dbReference type="ARBA" id="ARBA00022723"/>
    </source>
</evidence>
<evidence type="ECO:0000256" key="11">
    <source>
        <dbReference type="PROSITE-ProRule" id="PRU10015"/>
    </source>
</evidence>
<keyword evidence="3 9" id="KW-0489">Methyltransferase</keyword>
<dbReference type="PANTHER" id="PTHR11061:SF49">
    <property type="entry name" value="23S RRNA (URACIL(1939)-C(5))-METHYLTRANSFERASE RLMD"/>
    <property type="match status" value="1"/>
</dbReference>
<feature type="active site" description="Nucleophile" evidence="9 10">
    <location>
        <position position="389"/>
    </location>
</feature>
<name>A0A4S3KUH1_9GAMM</name>
<keyword evidence="7 9" id="KW-0408">Iron</keyword>
<dbReference type="InterPro" id="IPR030390">
    <property type="entry name" value="MeTrfase_TrmA_AS"/>
</dbReference>